<organism evidence="1">
    <name type="scientific">Anguilla anguilla</name>
    <name type="common">European freshwater eel</name>
    <name type="synonym">Muraena anguilla</name>
    <dbReference type="NCBI Taxonomy" id="7936"/>
    <lineage>
        <taxon>Eukaryota</taxon>
        <taxon>Metazoa</taxon>
        <taxon>Chordata</taxon>
        <taxon>Craniata</taxon>
        <taxon>Vertebrata</taxon>
        <taxon>Euteleostomi</taxon>
        <taxon>Actinopterygii</taxon>
        <taxon>Neopterygii</taxon>
        <taxon>Teleostei</taxon>
        <taxon>Anguilliformes</taxon>
        <taxon>Anguillidae</taxon>
        <taxon>Anguilla</taxon>
    </lineage>
</organism>
<reference evidence="1" key="2">
    <citation type="journal article" date="2015" name="Fish Shellfish Immunol.">
        <title>Early steps in the European eel (Anguilla anguilla)-Vibrio vulnificus interaction in the gills: Role of the RtxA13 toxin.</title>
        <authorList>
            <person name="Callol A."/>
            <person name="Pajuelo D."/>
            <person name="Ebbesson L."/>
            <person name="Teles M."/>
            <person name="MacKenzie S."/>
            <person name="Amaro C."/>
        </authorList>
    </citation>
    <scope>NUCLEOTIDE SEQUENCE</scope>
</reference>
<dbReference type="EMBL" id="GBXM01070929">
    <property type="protein sequence ID" value="JAH37648.1"/>
    <property type="molecule type" value="Transcribed_RNA"/>
</dbReference>
<evidence type="ECO:0000313" key="1">
    <source>
        <dbReference type="EMBL" id="JAH37648.1"/>
    </source>
</evidence>
<name>A0A0E9SAU6_ANGAN</name>
<reference evidence="1" key="1">
    <citation type="submission" date="2014-11" db="EMBL/GenBank/DDBJ databases">
        <authorList>
            <person name="Amaro Gonzalez C."/>
        </authorList>
    </citation>
    <scope>NUCLEOTIDE SEQUENCE</scope>
</reference>
<accession>A0A0E9SAU6</accession>
<protein>
    <submittedName>
        <fullName evidence="1">Uncharacterized protein</fullName>
    </submittedName>
</protein>
<dbReference type="AlphaFoldDB" id="A0A0E9SAU6"/>
<sequence length="16" mass="1901">MQRVREKKRSALTLGQ</sequence>
<proteinExistence type="predicted"/>